<sequence length="45" mass="5042">MFVVPGQACNRCFVFPRGHRFVPVQGGFDSMIEDRLYLPAGCLPI</sequence>
<reference evidence="1 2" key="1">
    <citation type="submission" date="2018-11" db="EMBL/GenBank/DDBJ databases">
        <authorList>
            <person name="Kleinhagauer T."/>
            <person name="Glaeser S.P."/>
            <person name="Spergser J."/>
            <person name="Ruckert C."/>
            <person name="Kaempfer P."/>
            <person name="Busse H.-J."/>
        </authorList>
    </citation>
    <scope>NUCLEOTIDE SEQUENCE [LARGE SCALE GENOMIC DNA]</scope>
    <source>
        <strain evidence="1 2">200CH</strain>
    </source>
</reference>
<protein>
    <submittedName>
        <fullName evidence="1">Uncharacterized protein</fullName>
    </submittedName>
</protein>
<gene>
    <name evidence="1" type="ORF">CCHOA_07035</name>
</gene>
<name>A0A3G6J7E8_9CORY</name>
<evidence type="ECO:0000313" key="1">
    <source>
        <dbReference type="EMBL" id="AZA13799.1"/>
    </source>
</evidence>
<dbReference type="KEGG" id="ccho:CCHOA_07035"/>
<dbReference type="Proteomes" id="UP000269019">
    <property type="component" value="Chromosome"/>
</dbReference>
<proteinExistence type="predicted"/>
<dbReference type="EMBL" id="CP033896">
    <property type="protein sequence ID" value="AZA13799.1"/>
    <property type="molecule type" value="Genomic_DNA"/>
</dbReference>
<dbReference type="AlphaFoldDB" id="A0A3G6J7E8"/>
<organism evidence="1 2">
    <name type="scientific">Corynebacterium choanae</name>
    <dbReference type="NCBI Taxonomy" id="1862358"/>
    <lineage>
        <taxon>Bacteria</taxon>
        <taxon>Bacillati</taxon>
        <taxon>Actinomycetota</taxon>
        <taxon>Actinomycetes</taxon>
        <taxon>Mycobacteriales</taxon>
        <taxon>Corynebacteriaceae</taxon>
        <taxon>Corynebacterium</taxon>
    </lineage>
</organism>
<evidence type="ECO:0000313" key="2">
    <source>
        <dbReference type="Proteomes" id="UP000269019"/>
    </source>
</evidence>
<keyword evidence="2" id="KW-1185">Reference proteome</keyword>
<accession>A0A3G6J7E8</accession>